<evidence type="ECO:0000256" key="7">
    <source>
        <dbReference type="ARBA" id="ARBA00022729"/>
    </source>
</evidence>
<proteinExistence type="inferred from homology"/>
<organism evidence="13 14">
    <name type="scientific">Ameiurus melas</name>
    <name type="common">Black bullhead</name>
    <name type="synonym">Silurus melas</name>
    <dbReference type="NCBI Taxonomy" id="219545"/>
    <lineage>
        <taxon>Eukaryota</taxon>
        <taxon>Metazoa</taxon>
        <taxon>Chordata</taxon>
        <taxon>Craniata</taxon>
        <taxon>Vertebrata</taxon>
        <taxon>Euteleostomi</taxon>
        <taxon>Actinopterygii</taxon>
        <taxon>Neopterygii</taxon>
        <taxon>Teleostei</taxon>
        <taxon>Ostariophysi</taxon>
        <taxon>Siluriformes</taxon>
        <taxon>Ictaluridae</taxon>
        <taxon>Ameiurus</taxon>
    </lineage>
</organism>
<comment type="caution">
    <text evidence="13">The sequence shown here is derived from an EMBL/GenBank/DDBJ whole genome shotgun (WGS) entry which is preliminary data.</text>
</comment>
<keyword evidence="14" id="KW-1185">Reference proteome</keyword>
<dbReference type="EMBL" id="JAAGNN010000008">
    <property type="protein sequence ID" value="KAF4086299.1"/>
    <property type="molecule type" value="Genomic_DNA"/>
</dbReference>
<keyword evidence="8" id="KW-0345">HDL</keyword>
<evidence type="ECO:0000256" key="12">
    <source>
        <dbReference type="SAM" id="SignalP"/>
    </source>
</evidence>
<dbReference type="Gene3D" id="2.40.128.20">
    <property type="match status" value="1"/>
</dbReference>
<dbReference type="GO" id="GO:0034361">
    <property type="term" value="C:very-low-density lipoprotein particle"/>
    <property type="evidence" value="ECO:0007669"/>
    <property type="project" value="TreeGrafter"/>
</dbReference>
<reference evidence="13 14" key="1">
    <citation type="submission" date="2020-02" db="EMBL/GenBank/DDBJ databases">
        <title>A chromosome-scale genome assembly of the black bullhead catfish (Ameiurus melas).</title>
        <authorList>
            <person name="Wen M."/>
            <person name="Zham M."/>
            <person name="Cabau C."/>
            <person name="Klopp C."/>
            <person name="Donnadieu C."/>
            <person name="Roques C."/>
            <person name="Bouchez O."/>
            <person name="Lampietro C."/>
            <person name="Jouanno E."/>
            <person name="Herpin A."/>
            <person name="Louis A."/>
            <person name="Berthelot C."/>
            <person name="Parey E."/>
            <person name="Roest-Crollius H."/>
            <person name="Braasch I."/>
            <person name="Postlethwait J."/>
            <person name="Robinson-Rechavi M."/>
            <person name="Echchiki A."/>
            <person name="Begum T."/>
            <person name="Montfort J."/>
            <person name="Schartl M."/>
            <person name="Bobe J."/>
            <person name="Guiguen Y."/>
        </authorList>
    </citation>
    <scope>NUCLEOTIDE SEQUENCE [LARGE SCALE GENOMIC DNA]</scope>
    <source>
        <strain evidence="13">M_S1</strain>
        <tissue evidence="13">Blood</tissue>
    </source>
</reference>
<evidence type="ECO:0000256" key="6">
    <source>
        <dbReference type="ARBA" id="ARBA00022525"/>
    </source>
</evidence>
<comment type="similarity">
    <text evidence="2">Belongs to the calycin superfamily. Lipocalin family. Highly divergent.</text>
</comment>
<keyword evidence="5" id="KW-0813">Transport</keyword>
<dbReference type="GO" id="GO:0034384">
    <property type="term" value="P:high-density lipoprotein particle clearance"/>
    <property type="evidence" value="ECO:0007669"/>
    <property type="project" value="TreeGrafter"/>
</dbReference>
<dbReference type="GO" id="GO:0034375">
    <property type="term" value="P:high-density lipoprotein particle remodeling"/>
    <property type="evidence" value="ECO:0007669"/>
    <property type="project" value="TreeGrafter"/>
</dbReference>
<evidence type="ECO:0000256" key="3">
    <source>
        <dbReference type="ARBA" id="ARBA00011559"/>
    </source>
</evidence>
<dbReference type="SUPFAM" id="SSF50814">
    <property type="entry name" value="Lipocalins"/>
    <property type="match status" value="1"/>
</dbReference>
<dbReference type="GO" id="GO:0005543">
    <property type="term" value="F:phospholipid binding"/>
    <property type="evidence" value="ECO:0007669"/>
    <property type="project" value="TreeGrafter"/>
</dbReference>
<dbReference type="GO" id="GO:0005319">
    <property type="term" value="F:lipid transporter activity"/>
    <property type="evidence" value="ECO:0007669"/>
    <property type="project" value="TreeGrafter"/>
</dbReference>
<dbReference type="GO" id="GO:0034364">
    <property type="term" value="C:high-density lipoprotein particle"/>
    <property type="evidence" value="ECO:0007669"/>
    <property type="project" value="UniProtKB-KW"/>
</dbReference>
<sequence>MFFLAILGAIYAVVQVLVPCLPPVPLSSEVLTTDQYLGKWYYIGVASWDDEDIESYKPLDNSVSELKKGENNTLIMSAALKQGDQCVNMAWTYYIDPDWDPILTEGSANNIGVFLDGKWINCPSCLIISKLHPDTGFLRIMLFARDENIPADLVKNFQSKMECFKIVDKFVISPRTKEFCKLEGTA</sequence>
<keyword evidence="9" id="KW-0445">Lipid transport</keyword>
<dbReference type="InterPro" id="IPR012674">
    <property type="entry name" value="Calycin"/>
</dbReference>
<evidence type="ECO:0000256" key="1">
    <source>
        <dbReference type="ARBA" id="ARBA00004613"/>
    </source>
</evidence>
<evidence type="ECO:0000256" key="9">
    <source>
        <dbReference type="ARBA" id="ARBA00023055"/>
    </source>
</evidence>
<dbReference type="PANTHER" id="PTHR32028">
    <property type="entry name" value="APOLIPOPROTEIN M"/>
    <property type="match status" value="1"/>
</dbReference>
<dbReference type="GO" id="GO:0034380">
    <property type="term" value="P:high-density lipoprotein particle assembly"/>
    <property type="evidence" value="ECO:0007669"/>
    <property type="project" value="TreeGrafter"/>
</dbReference>
<accession>A0A7J6AVX8</accession>
<evidence type="ECO:0000313" key="14">
    <source>
        <dbReference type="Proteomes" id="UP000593565"/>
    </source>
</evidence>
<evidence type="ECO:0000256" key="11">
    <source>
        <dbReference type="ARBA" id="ARBA00025553"/>
    </source>
</evidence>
<feature type="signal peptide" evidence="12">
    <location>
        <begin position="1"/>
        <end position="16"/>
    </location>
</feature>
<dbReference type="PANTHER" id="PTHR32028:SF1">
    <property type="entry name" value="APOLIPOPROTEIN M"/>
    <property type="match status" value="1"/>
</dbReference>
<dbReference type="GO" id="GO:0033344">
    <property type="term" value="P:cholesterol efflux"/>
    <property type="evidence" value="ECO:0007669"/>
    <property type="project" value="TreeGrafter"/>
</dbReference>
<dbReference type="GO" id="GO:0034362">
    <property type="term" value="C:low-density lipoprotein particle"/>
    <property type="evidence" value="ECO:0007669"/>
    <property type="project" value="TreeGrafter"/>
</dbReference>
<protein>
    <recommendedName>
        <fullName evidence="4">Apolipoprotein M</fullName>
    </recommendedName>
</protein>
<keyword evidence="6" id="KW-0964">Secreted</keyword>
<dbReference type="InterPro" id="IPR022734">
    <property type="entry name" value="ApoM"/>
</dbReference>
<evidence type="ECO:0000256" key="10">
    <source>
        <dbReference type="ARBA" id="ARBA00023157"/>
    </source>
</evidence>
<evidence type="ECO:0000313" key="13">
    <source>
        <dbReference type="EMBL" id="KAF4086299.1"/>
    </source>
</evidence>
<evidence type="ECO:0000256" key="5">
    <source>
        <dbReference type="ARBA" id="ARBA00022448"/>
    </source>
</evidence>
<evidence type="ECO:0000256" key="4">
    <source>
        <dbReference type="ARBA" id="ARBA00019937"/>
    </source>
</evidence>
<evidence type="ECO:0000256" key="8">
    <source>
        <dbReference type="ARBA" id="ARBA00022850"/>
    </source>
</evidence>
<comment type="function">
    <text evidence="11">Probably involved in lipid transport. Can bind sphingosine-1-phosphate, myristic acid, palmitic acid and stearic acid, retinol, all-trans-retinoic acid and 9-cis-retinoic acid.</text>
</comment>
<dbReference type="Proteomes" id="UP000593565">
    <property type="component" value="Unassembled WGS sequence"/>
</dbReference>
<comment type="subunit">
    <text evidence="3">Interacts with LRP2; LRP2 mediates APOM renal uptake and subsequent lysosomal degradation.</text>
</comment>
<keyword evidence="7 12" id="KW-0732">Signal</keyword>
<evidence type="ECO:0000256" key="2">
    <source>
        <dbReference type="ARBA" id="ARBA00007071"/>
    </source>
</evidence>
<feature type="chain" id="PRO_5029476723" description="Apolipoprotein M" evidence="12">
    <location>
        <begin position="17"/>
        <end position="186"/>
    </location>
</feature>
<dbReference type="AlphaFoldDB" id="A0A7J6AVX8"/>
<comment type="subcellular location">
    <subcellularLocation>
        <location evidence="1">Secreted</location>
    </subcellularLocation>
</comment>
<gene>
    <name evidence="13" type="ORF">AMELA_G00104430</name>
</gene>
<name>A0A7J6AVX8_AMEME</name>
<dbReference type="Pfam" id="PF11032">
    <property type="entry name" value="ApoM"/>
    <property type="match status" value="1"/>
</dbReference>
<keyword evidence="10" id="KW-1015">Disulfide bond</keyword>